<dbReference type="EMBL" id="JABFUD020000018">
    <property type="protein sequence ID" value="KAI5066674.1"/>
    <property type="molecule type" value="Genomic_DNA"/>
</dbReference>
<comment type="caution">
    <text evidence="1">The sequence shown here is derived from an EMBL/GenBank/DDBJ whole genome shotgun (WGS) entry which is preliminary data.</text>
</comment>
<protein>
    <submittedName>
        <fullName evidence="1">Uncharacterized protein</fullName>
    </submittedName>
</protein>
<evidence type="ECO:0000313" key="2">
    <source>
        <dbReference type="Proteomes" id="UP000886520"/>
    </source>
</evidence>
<reference evidence="1" key="1">
    <citation type="submission" date="2021-01" db="EMBL/GenBank/DDBJ databases">
        <title>Adiantum capillus-veneris genome.</title>
        <authorList>
            <person name="Fang Y."/>
            <person name="Liao Q."/>
        </authorList>
    </citation>
    <scope>NUCLEOTIDE SEQUENCE</scope>
    <source>
        <strain evidence="1">H3</strain>
        <tissue evidence="1">Leaf</tissue>
    </source>
</reference>
<keyword evidence="2" id="KW-1185">Reference proteome</keyword>
<sequence>MGHNVQRCRPINILAHDVGQSIIVLKYKLITEAKDMMWKVCHGLLALSNVQVSQVAHPLPFKQFPIATIRLPLGNHHLLIGCDASYCQHFASQINIITAHVIKKTMSQGTSNTTCKRK</sequence>
<gene>
    <name evidence="1" type="ORF">GOP47_0019298</name>
</gene>
<organism evidence="1 2">
    <name type="scientific">Adiantum capillus-veneris</name>
    <name type="common">Maidenhair fern</name>
    <dbReference type="NCBI Taxonomy" id="13818"/>
    <lineage>
        <taxon>Eukaryota</taxon>
        <taxon>Viridiplantae</taxon>
        <taxon>Streptophyta</taxon>
        <taxon>Embryophyta</taxon>
        <taxon>Tracheophyta</taxon>
        <taxon>Polypodiopsida</taxon>
        <taxon>Polypodiidae</taxon>
        <taxon>Polypodiales</taxon>
        <taxon>Pteridineae</taxon>
        <taxon>Pteridaceae</taxon>
        <taxon>Vittarioideae</taxon>
        <taxon>Adiantum</taxon>
    </lineage>
</organism>
<name>A0A9D4UG02_ADICA</name>
<evidence type="ECO:0000313" key="1">
    <source>
        <dbReference type="EMBL" id="KAI5066674.1"/>
    </source>
</evidence>
<dbReference type="AlphaFoldDB" id="A0A9D4UG02"/>
<dbReference type="Proteomes" id="UP000886520">
    <property type="component" value="Chromosome 18"/>
</dbReference>
<accession>A0A9D4UG02</accession>
<proteinExistence type="predicted"/>